<feature type="transmembrane region" description="Helical" evidence="6">
    <location>
        <begin position="44"/>
        <end position="68"/>
    </location>
</feature>
<feature type="transmembrane region" description="Helical" evidence="6">
    <location>
        <begin position="109"/>
        <end position="129"/>
    </location>
</feature>
<dbReference type="RefSeq" id="WP_015390257.1">
    <property type="nucleotide sequence ID" value="NC_020291.1"/>
</dbReference>
<name>M1MG17_9CLOT</name>
<keyword evidence="5 6" id="KW-0472">Membrane</keyword>
<accession>M1MG17</accession>
<protein>
    <submittedName>
        <fullName evidence="8">GtrA-like protein</fullName>
    </submittedName>
</protein>
<dbReference type="GO" id="GO:0005886">
    <property type="term" value="C:plasma membrane"/>
    <property type="evidence" value="ECO:0007669"/>
    <property type="project" value="TreeGrafter"/>
</dbReference>
<evidence type="ECO:0000259" key="7">
    <source>
        <dbReference type="Pfam" id="PF04138"/>
    </source>
</evidence>
<dbReference type="STRING" id="36745.CLSAP_00860"/>
<feature type="transmembrane region" description="Helical" evidence="6">
    <location>
        <begin position="80"/>
        <end position="103"/>
    </location>
</feature>
<dbReference type="HOGENOM" id="CLU_083873_4_1_9"/>
<comment type="similarity">
    <text evidence="2">Belongs to the GtrA family.</text>
</comment>
<proteinExistence type="inferred from homology"/>
<feature type="domain" description="GtrA/DPMS transmembrane" evidence="7">
    <location>
        <begin position="20"/>
        <end position="129"/>
    </location>
</feature>
<dbReference type="PANTHER" id="PTHR38459">
    <property type="entry name" value="PROPHAGE BACTOPRENOL-LINKED GLUCOSE TRANSLOCASE HOMOLOG"/>
    <property type="match status" value="1"/>
</dbReference>
<organism evidence="8 9">
    <name type="scientific">Clostridium saccharoperbutylacetonicum N1-4(HMT)</name>
    <dbReference type="NCBI Taxonomy" id="931276"/>
    <lineage>
        <taxon>Bacteria</taxon>
        <taxon>Bacillati</taxon>
        <taxon>Bacillota</taxon>
        <taxon>Clostridia</taxon>
        <taxon>Eubacteriales</taxon>
        <taxon>Clostridiaceae</taxon>
        <taxon>Clostridium</taxon>
    </lineage>
</organism>
<dbReference type="InterPro" id="IPR007267">
    <property type="entry name" value="GtrA_DPMS_TM"/>
</dbReference>
<sequence length="135" mass="15619">MDNFIEKFRNTFFTKQFIIFVLIGIVNTFNGTVFSYIFSSFLSANIAFIPGYISGLLISYILNSFITFKEKLSLEKLTKFTISSMPNFFIQYIVVIICTTIGFHKLFAYMLAAIIGVPVTFILMKFFTFRNRSNK</sequence>
<evidence type="ECO:0000256" key="3">
    <source>
        <dbReference type="ARBA" id="ARBA00022692"/>
    </source>
</evidence>
<evidence type="ECO:0000313" key="9">
    <source>
        <dbReference type="Proteomes" id="UP000011728"/>
    </source>
</evidence>
<keyword evidence="4 6" id="KW-1133">Transmembrane helix</keyword>
<feature type="transmembrane region" description="Helical" evidence="6">
    <location>
        <begin position="17"/>
        <end position="38"/>
    </location>
</feature>
<dbReference type="EMBL" id="CP004121">
    <property type="protein sequence ID" value="AGF53921.1"/>
    <property type="molecule type" value="Genomic_DNA"/>
</dbReference>
<keyword evidence="9" id="KW-1185">Reference proteome</keyword>
<evidence type="ECO:0000256" key="4">
    <source>
        <dbReference type="ARBA" id="ARBA00022989"/>
    </source>
</evidence>
<evidence type="ECO:0000256" key="5">
    <source>
        <dbReference type="ARBA" id="ARBA00023136"/>
    </source>
</evidence>
<reference evidence="8 9" key="1">
    <citation type="submission" date="2013-02" db="EMBL/GenBank/DDBJ databases">
        <title>Genome sequence of Clostridium saccharoperbutylacetonicum N1-4(HMT).</title>
        <authorList>
            <person name="Poehlein A."/>
            <person name="Daniel R."/>
        </authorList>
    </citation>
    <scope>NUCLEOTIDE SEQUENCE [LARGE SCALE GENOMIC DNA]</scope>
    <source>
        <strain evidence="9">N1-4(HMT)</strain>
    </source>
</reference>
<dbReference type="PATRIC" id="fig|931276.5.peg.79"/>
<evidence type="ECO:0000256" key="2">
    <source>
        <dbReference type="ARBA" id="ARBA00009399"/>
    </source>
</evidence>
<keyword evidence="3 6" id="KW-0812">Transmembrane</keyword>
<gene>
    <name evidence="8" type="ORF">Cspa_c00860</name>
</gene>
<dbReference type="Proteomes" id="UP000011728">
    <property type="component" value="Chromosome"/>
</dbReference>
<evidence type="ECO:0000256" key="1">
    <source>
        <dbReference type="ARBA" id="ARBA00004141"/>
    </source>
</evidence>
<dbReference type="eggNOG" id="ENOG50335MG">
    <property type="taxonomic scope" value="Bacteria"/>
</dbReference>
<dbReference type="OrthoDB" id="9794212at2"/>
<evidence type="ECO:0000313" key="8">
    <source>
        <dbReference type="EMBL" id="AGF53921.1"/>
    </source>
</evidence>
<dbReference type="Pfam" id="PF04138">
    <property type="entry name" value="GtrA_DPMS_TM"/>
    <property type="match status" value="1"/>
</dbReference>
<dbReference type="InterPro" id="IPR051401">
    <property type="entry name" value="GtrA_CellWall_Glycosyl"/>
</dbReference>
<dbReference type="KEGG" id="csr:Cspa_c00860"/>
<dbReference type="AlphaFoldDB" id="M1MG17"/>
<comment type="subcellular location">
    <subcellularLocation>
        <location evidence="1">Membrane</location>
        <topology evidence="1">Multi-pass membrane protein</topology>
    </subcellularLocation>
</comment>
<dbReference type="PANTHER" id="PTHR38459:SF1">
    <property type="entry name" value="PROPHAGE BACTOPRENOL-LINKED GLUCOSE TRANSLOCASE HOMOLOG"/>
    <property type="match status" value="1"/>
</dbReference>
<evidence type="ECO:0000256" key="6">
    <source>
        <dbReference type="SAM" id="Phobius"/>
    </source>
</evidence>
<dbReference type="GO" id="GO:0000271">
    <property type="term" value="P:polysaccharide biosynthetic process"/>
    <property type="evidence" value="ECO:0007669"/>
    <property type="project" value="InterPro"/>
</dbReference>